<dbReference type="PANTHER" id="PTHR36578:SF1">
    <property type="entry name" value="APPLE DOMAIN-CONTAINING PROTEIN"/>
    <property type="match status" value="1"/>
</dbReference>
<keyword evidence="3" id="KW-1185">Reference proteome</keyword>
<feature type="compositionally biased region" description="Low complexity" evidence="1">
    <location>
        <begin position="1"/>
        <end position="11"/>
    </location>
</feature>
<dbReference type="KEGG" id="ani:ANIA_02383"/>
<feature type="region of interest" description="Disordered" evidence="1">
    <location>
        <begin position="1"/>
        <end position="42"/>
    </location>
</feature>
<feature type="compositionally biased region" description="Pro residues" evidence="1">
    <location>
        <begin position="295"/>
        <end position="307"/>
    </location>
</feature>
<organism evidence="2 3">
    <name type="scientific">Emericella nidulans (strain FGSC A4 / ATCC 38163 / CBS 112.46 / NRRL 194 / M139)</name>
    <name type="common">Aspergillus nidulans</name>
    <dbReference type="NCBI Taxonomy" id="227321"/>
    <lineage>
        <taxon>Eukaryota</taxon>
        <taxon>Fungi</taxon>
        <taxon>Dikarya</taxon>
        <taxon>Ascomycota</taxon>
        <taxon>Pezizomycotina</taxon>
        <taxon>Eurotiomycetes</taxon>
        <taxon>Eurotiomycetidae</taxon>
        <taxon>Eurotiales</taxon>
        <taxon>Aspergillaceae</taxon>
        <taxon>Aspergillus</taxon>
        <taxon>Aspergillus subgen. Nidulantes</taxon>
    </lineage>
</organism>
<evidence type="ECO:0000313" key="3">
    <source>
        <dbReference type="Proteomes" id="UP000000560"/>
    </source>
</evidence>
<accession>Q5BAP7</accession>
<reference evidence="3" key="2">
    <citation type="journal article" date="2009" name="Fungal Genet. Biol.">
        <title>The 2008 update of the Aspergillus nidulans genome annotation: a community effort.</title>
        <authorList>
            <person name="Wortman J.R."/>
            <person name="Gilsenan J.M."/>
            <person name="Joardar V."/>
            <person name="Deegan J."/>
            <person name="Clutterbuck J."/>
            <person name="Andersen M.R."/>
            <person name="Archer D."/>
            <person name="Bencina M."/>
            <person name="Braus G."/>
            <person name="Coutinho P."/>
            <person name="von Dohren H."/>
            <person name="Doonan J."/>
            <person name="Driessen A.J."/>
            <person name="Durek P."/>
            <person name="Espeso E."/>
            <person name="Fekete E."/>
            <person name="Flipphi M."/>
            <person name="Estrada C.G."/>
            <person name="Geysens S."/>
            <person name="Goldman G."/>
            <person name="de Groot P.W."/>
            <person name="Hansen K."/>
            <person name="Harris S.D."/>
            <person name="Heinekamp T."/>
            <person name="Helmstaedt K."/>
            <person name="Henrissat B."/>
            <person name="Hofmann G."/>
            <person name="Homan T."/>
            <person name="Horio T."/>
            <person name="Horiuchi H."/>
            <person name="James S."/>
            <person name="Jones M."/>
            <person name="Karaffa L."/>
            <person name="Karanyi Z."/>
            <person name="Kato M."/>
            <person name="Keller N."/>
            <person name="Kelly D.E."/>
            <person name="Kiel J.A."/>
            <person name="Kim J.M."/>
            <person name="van der Klei I.J."/>
            <person name="Klis F.M."/>
            <person name="Kovalchuk A."/>
            <person name="Krasevec N."/>
            <person name="Kubicek C.P."/>
            <person name="Liu B."/>
            <person name="Maccabe A."/>
            <person name="Meyer V."/>
            <person name="Mirabito P."/>
            <person name="Miskei M."/>
            <person name="Mos M."/>
            <person name="Mullins J."/>
            <person name="Nelson D.R."/>
            <person name="Nielsen J."/>
            <person name="Oakley B.R."/>
            <person name="Osmani S.A."/>
            <person name="Pakula T."/>
            <person name="Paszewski A."/>
            <person name="Paulsen I."/>
            <person name="Pilsyk S."/>
            <person name="Pocsi I."/>
            <person name="Punt P.J."/>
            <person name="Ram A.F."/>
            <person name="Ren Q."/>
            <person name="Robellet X."/>
            <person name="Robson G."/>
            <person name="Seiboth B."/>
            <person name="van Solingen P."/>
            <person name="Specht T."/>
            <person name="Sun J."/>
            <person name="Taheri-Talesh N."/>
            <person name="Takeshita N."/>
            <person name="Ussery D."/>
            <person name="vanKuyk P.A."/>
            <person name="Visser H."/>
            <person name="van de Vondervoort P.J."/>
            <person name="de Vries R.P."/>
            <person name="Walton J."/>
            <person name="Xiang X."/>
            <person name="Xiong Y."/>
            <person name="Zeng A.P."/>
            <person name="Brandt B.W."/>
            <person name="Cornell M.J."/>
            <person name="van den Hondel C.A."/>
            <person name="Visser J."/>
            <person name="Oliver S.G."/>
            <person name="Turner G."/>
        </authorList>
    </citation>
    <scope>GENOME REANNOTATION</scope>
    <source>
        <strain evidence="3">FGSC A4 / ATCC 38163 / CBS 112.46 / NRRL 194 / M139</strain>
    </source>
</reference>
<protein>
    <submittedName>
        <fullName evidence="2">Uncharacterized protein</fullName>
    </submittedName>
</protein>
<dbReference type="InParanoid" id="Q5BAP7"/>
<accession>C8VNN9</accession>
<evidence type="ECO:0000256" key="1">
    <source>
        <dbReference type="SAM" id="MobiDB-lite"/>
    </source>
</evidence>
<dbReference type="GeneID" id="2875437"/>
<dbReference type="OrthoDB" id="10031947at2759"/>
<dbReference type="RefSeq" id="XP_659987.1">
    <property type="nucleotide sequence ID" value="XM_654895.2"/>
</dbReference>
<proteinExistence type="predicted"/>
<dbReference type="Proteomes" id="UP000000560">
    <property type="component" value="Chromosome VII"/>
</dbReference>
<dbReference type="eggNOG" id="ENOG502S9C0">
    <property type="taxonomic scope" value="Eukaryota"/>
</dbReference>
<feature type="region of interest" description="Disordered" evidence="1">
    <location>
        <begin position="291"/>
        <end position="317"/>
    </location>
</feature>
<name>Q5BAP7_EMENI</name>
<reference evidence="3" key="1">
    <citation type="journal article" date="2005" name="Nature">
        <title>Sequencing of Aspergillus nidulans and comparative analysis with A. fumigatus and A. oryzae.</title>
        <authorList>
            <person name="Galagan J.E."/>
            <person name="Calvo S.E."/>
            <person name="Cuomo C."/>
            <person name="Ma L.J."/>
            <person name="Wortman J.R."/>
            <person name="Batzoglou S."/>
            <person name="Lee S.I."/>
            <person name="Basturkmen M."/>
            <person name="Spevak C.C."/>
            <person name="Clutterbuck J."/>
            <person name="Kapitonov V."/>
            <person name="Jurka J."/>
            <person name="Scazzocchio C."/>
            <person name="Farman M."/>
            <person name="Butler J."/>
            <person name="Purcell S."/>
            <person name="Harris S."/>
            <person name="Braus G.H."/>
            <person name="Draht O."/>
            <person name="Busch S."/>
            <person name="D'Enfert C."/>
            <person name="Bouchier C."/>
            <person name="Goldman G.H."/>
            <person name="Bell-Pedersen D."/>
            <person name="Griffiths-Jones S."/>
            <person name="Doonan J.H."/>
            <person name="Yu J."/>
            <person name="Vienken K."/>
            <person name="Pain A."/>
            <person name="Freitag M."/>
            <person name="Selker E.U."/>
            <person name="Archer D.B."/>
            <person name="Penalva M.A."/>
            <person name="Oakley B.R."/>
            <person name="Momany M."/>
            <person name="Tanaka T."/>
            <person name="Kumagai T."/>
            <person name="Asai K."/>
            <person name="Machida M."/>
            <person name="Nierman W.C."/>
            <person name="Denning D.W."/>
            <person name="Caddick M."/>
            <person name="Hynes M."/>
            <person name="Paoletti M."/>
            <person name="Fischer R."/>
            <person name="Miller B."/>
            <person name="Dyer P."/>
            <person name="Sachs M.S."/>
            <person name="Osmani S.A."/>
            <person name="Birren B.W."/>
        </authorList>
    </citation>
    <scope>NUCLEOTIDE SEQUENCE [LARGE SCALE GENOMIC DNA]</scope>
    <source>
        <strain evidence="3">FGSC A4 / ATCC 38163 / CBS 112.46 / NRRL 194 / M139</strain>
    </source>
</reference>
<dbReference type="AlphaFoldDB" id="Q5BAP7"/>
<evidence type="ECO:0000313" key="2">
    <source>
        <dbReference type="EMBL" id="CBF86732.1"/>
    </source>
</evidence>
<sequence length="519" mass="56683">MSTDNPATQATPDPPAPPAPEASQSTQVPMNQPEPLTASSAREPVQTLHQVVTYVDQHKVLGVIAVHQNRYFSWQARFAHLQWTSLASTFERVLGGSAVTVGLLISFISPFPVASLTGVVIVAWQYIVVSYHNEIRRIAAAVDEIASQARASVDSGRLYASSVTAYEKSILRLVAVLVNDTGRYNLDVYRPTPGIGPLLTENIDAITPAAKEVAALVTTSSTNLPKALQALEQVKYLGDKANLLARHGEIADAAALLAELGTALTTIRDVEAQLLDAEQRPTHRKIVEQLQAAATPPPAPEPEPQPEPQQANPDELPNAVTLRNPKVIVGGLSGAPEDVDDKVFQLDLPFAVSLYGHSSSTLWVVDNGMICLDEAPTASPASVRTGQQLPFRDGLAPYSLFPLWKDLKIVQGKPHGIYYDIEGNAPNRTLTIEFYVTRYNMEDQYFHFLMILEEARPNIATFRYFDVQDEGAEGTVGVQGPQNYKLFSYNQRKISPGLELVFDTTPNVNRVETSTFPLP</sequence>
<dbReference type="PANTHER" id="PTHR36578">
    <property type="entry name" value="CHROMOSOME 15, WHOLE GENOME SHOTGUN SEQUENCE"/>
    <property type="match status" value="1"/>
</dbReference>
<dbReference type="EMBL" id="BN001307">
    <property type="protein sequence ID" value="CBF86732.1"/>
    <property type="molecule type" value="Genomic_DNA"/>
</dbReference>
<dbReference type="HOGENOM" id="CLU_524801_0_0_1"/>
<gene>
    <name evidence="2" type="ORF">ANIA_02383</name>
</gene>